<dbReference type="NCBIfam" id="NF001503">
    <property type="entry name" value="PRK00349.1"/>
    <property type="match status" value="1"/>
</dbReference>
<keyword evidence="6 18" id="KW-0227">DNA damage</keyword>
<dbReference type="Proteomes" id="UP000263993">
    <property type="component" value="Unassembled WGS sequence"/>
</dbReference>
<feature type="domain" description="ABC transporter" evidence="19">
    <location>
        <begin position="632"/>
        <end position="964"/>
    </location>
</feature>
<dbReference type="HAMAP" id="MF_00205">
    <property type="entry name" value="UvrA"/>
    <property type="match status" value="1"/>
</dbReference>
<keyword evidence="2 18" id="KW-0963">Cytoplasm</keyword>
<dbReference type="AlphaFoldDB" id="A0A371B0P7"/>
<dbReference type="Gene3D" id="1.10.8.280">
    <property type="entry name" value="ABC transporter ATPase domain-like"/>
    <property type="match status" value="1"/>
</dbReference>
<evidence type="ECO:0000256" key="2">
    <source>
        <dbReference type="ARBA" id="ARBA00022490"/>
    </source>
</evidence>
<dbReference type="GO" id="GO:0008270">
    <property type="term" value="F:zinc ion binding"/>
    <property type="evidence" value="ECO:0007669"/>
    <property type="project" value="UniProtKB-UniRule"/>
</dbReference>
<dbReference type="InterPro" id="IPR004602">
    <property type="entry name" value="UvrA"/>
</dbReference>
<evidence type="ECO:0000256" key="13">
    <source>
        <dbReference type="ARBA" id="ARBA00023204"/>
    </source>
</evidence>
<dbReference type="Pfam" id="PF00005">
    <property type="entry name" value="ABC_tran"/>
    <property type="match status" value="1"/>
</dbReference>
<dbReference type="GO" id="GO:0005524">
    <property type="term" value="F:ATP binding"/>
    <property type="evidence" value="ECO:0007669"/>
    <property type="project" value="UniProtKB-UniRule"/>
</dbReference>
<evidence type="ECO:0000256" key="9">
    <source>
        <dbReference type="ARBA" id="ARBA00022833"/>
    </source>
</evidence>
<dbReference type="EMBL" id="QRGO01000003">
    <property type="protein sequence ID" value="RDV01110.1"/>
    <property type="molecule type" value="Genomic_DNA"/>
</dbReference>
<dbReference type="InterPro" id="IPR017871">
    <property type="entry name" value="ABC_transporter-like_CS"/>
</dbReference>
<evidence type="ECO:0000256" key="12">
    <source>
        <dbReference type="ARBA" id="ARBA00023125"/>
    </source>
</evidence>
<dbReference type="PROSITE" id="PS50893">
    <property type="entry name" value="ABC_TRANSPORTER_2"/>
    <property type="match status" value="1"/>
</dbReference>
<dbReference type="Gene3D" id="1.20.1580.10">
    <property type="entry name" value="ABC transporter ATPase like domain"/>
    <property type="match status" value="3"/>
</dbReference>
<keyword evidence="9 18" id="KW-0862">Zinc</keyword>
<gene>
    <name evidence="18" type="primary">uvrA</name>
    <name evidence="20" type="ORF">DXH78_17890</name>
</gene>
<dbReference type="GO" id="GO:0005737">
    <property type="term" value="C:cytoplasm"/>
    <property type="evidence" value="ECO:0007669"/>
    <property type="project" value="UniProtKB-SubCell"/>
</dbReference>
<evidence type="ECO:0000256" key="5">
    <source>
        <dbReference type="ARBA" id="ARBA00022741"/>
    </source>
</evidence>
<dbReference type="InterPro" id="IPR041102">
    <property type="entry name" value="UvrA_inter"/>
</dbReference>
<keyword evidence="10 18" id="KW-0067">ATP-binding</keyword>
<evidence type="ECO:0000256" key="7">
    <source>
        <dbReference type="ARBA" id="ARBA00022769"/>
    </source>
</evidence>
<comment type="function">
    <text evidence="18">The UvrABC repair system catalyzes the recognition and processing of DNA lesions. UvrA is an ATPase and a DNA-binding protein. A damage recognition complex composed of 2 UvrA and 2 UvrB subunits scans DNA for abnormalities. When the presence of a lesion has been verified by UvrB, the UvrA molecules dissociate.</text>
</comment>
<reference evidence="21" key="1">
    <citation type="submission" date="2018-08" db="EMBL/GenBank/DDBJ databases">
        <authorList>
            <person name="Kim S.-J."/>
            <person name="Jung G.-Y."/>
        </authorList>
    </citation>
    <scope>NUCLEOTIDE SEQUENCE [LARGE SCALE GENOMIC DNA]</scope>
    <source>
        <strain evidence="21">GY_H</strain>
    </source>
</reference>
<evidence type="ECO:0000256" key="10">
    <source>
        <dbReference type="ARBA" id="ARBA00022840"/>
    </source>
</evidence>
<comment type="caution">
    <text evidence="18">Lacks conserved residue(s) required for the propagation of feature annotation.</text>
</comment>
<keyword evidence="8 18" id="KW-0863">Zinc-finger</keyword>
<dbReference type="PANTHER" id="PTHR43152">
    <property type="entry name" value="UVRABC SYSTEM PROTEIN A"/>
    <property type="match status" value="1"/>
</dbReference>
<protein>
    <recommendedName>
        <fullName evidence="16 18">UvrABC system protein A</fullName>
        <shortName evidence="18">UvrA protein</shortName>
    </recommendedName>
    <alternativeName>
        <fullName evidence="17 18">Excinuclease ABC subunit A</fullName>
    </alternativeName>
</protein>
<feature type="binding site" evidence="18">
    <location>
        <begin position="46"/>
        <end position="53"/>
    </location>
    <ligand>
        <name>ATP</name>
        <dbReference type="ChEBI" id="CHEBI:30616"/>
    </ligand>
</feature>
<keyword evidence="3 18" id="KW-0479">Metal-binding</keyword>
<comment type="similarity">
    <text evidence="15 18">Belongs to the ABC transporter superfamily. UvrA family.</text>
</comment>
<evidence type="ECO:0000256" key="1">
    <source>
        <dbReference type="ARBA" id="ARBA00004496"/>
    </source>
</evidence>
<evidence type="ECO:0000256" key="4">
    <source>
        <dbReference type="ARBA" id="ARBA00022737"/>
    </source>
</evidence>
<dbReference type="Gene3D" id="3.40.50.300">
    <property type="entry name" value="P-loop containing nucleotide triphosphate hydrolases"/>
    <property type="match status" value="3"/>
</dbReference>
<keyword evidence="21" id="KW-1185">Reference proteome</keyword>
<dbReference type="InterPro" id="IPR027417">
    <property type="entry name" value="P-loop_NTPase"/>
</dbReference>
<evidence type="ECO:0000256" key="11">
    <source>
        <dbReference type="ARBA" id="ARBA00022881"/>
    </source>
</evidence>
<comment type="caution">
    <text evidence="20">The sequence shown here is derived from an EMBL/GenBank/DDBJ whole genome shotgun (WGS) entry which is preliminary data.</text>
</comment>
<dbReference type="CDD" id="cd03271">
    <property type="entry name" value="ABC_UvrA_II"/>
    <property type="match status" value="1"/>
</dbReference>
<proteinExistence type="inferred from homology"/>
<feature type="binding site" evidence="18">
    <location>
        <begin position="668"/>
        <end position="675"/>
    </location>
    <ligand>
        <name>ATP</name>
        <dbReference type="ChEBI" id="CHEBI:30616"/>
    </ligand>
</feature>
<dbReference type="PROSITE" id="PS00211">
    <property type="entry name" value="ABC_TRANSPORTER_1"/>
    <property type="match status" value="2"/>
</dbReference>
<dbReference type="InterPro" id="IPR003439">
    <property type="entry name" value="ABC_transporter-like_ATP-bd"/>
</dbReference>
<comment type="subcellular location">
    <subcellularLocation>
        <location evidence="1 18">Cytoplasm</location>
    </subcellularLocation>
</comment>
<dbReference type="GO" id="GO:0009380">
    <property type="term" value="C:excinuclease repair complex"/>
    <property type="evidence" value="ECO:0007669"/>
    <property type="project" value="InterPro"/>
</dbReference>
<evidence type="ECO:0000256" key="15">
    <source>
        <dbReference type="ARBA" id="ARBA00038000"/>
    </source>
</evidence>
<dbReference type="SUPFAM" id="SSF52540">
    <property type="entry name" value="P-loop containing nucleoside triphosphate hydrolases"/>
    <property type="match status" value="2"/>
</dbReference>
<evidence type="ECO:0000259" key="19">
    <source>
        <dbReference type="PROSITE" id="PS50893"/>
    </source>
</evidence>
<evidence type="ECO:0000256" key="8">
    <source>
        <dbReference type="ARBA" id="ARBA00022771"/>
    </source>
</evidence>
<keyword evidence="5 18" id="KW-0547">Nucleotide-binding</keyword>
<dbReference type="PANTHER" id="PTHR43152:SF3">
    <property type="entry name" value="UVRABC SYSTEM PROTEIN A"/>
    <property type="match status" value="1"/>
</dbReference>
<keyword evidence="12 18" id="KW-0238">DNA-binding</keyword>
<dbReference type="FunFam" id="1.20.1580.10:FF:000002">
    <property type="entry name" value="UvrABC system protein A"/>
    <property type="match status" value="1"/>
</dbReference>
<keyword evidence="4 18" id="KW-0677">Repeat</keyword>
<keyword evidence="13 18" id="KW-0234">DNA repair</keyword>
<name>A0A371B0P7_9BRAD</name>
<dbReference type="CDD" id="cd03270">
    <property type="entry name" value="ABC_UvrA_I"/>
    <property type="match status" value="1"/>
</dbReference>
<evidence type="ECO:0000256" key="18">
    <source>
        <dbReference type="HAMAP-Rule" id="MF_00205"/>
    </source>
</evidence>
<keyword evidence="14 18" id="KW-0742">SOS response</keyword>
<keyword evidence="11 18" id="KW-0267">Excision nuclease</keyword>
<comment type="subunit">
    <text evidence="18">Forms a heterotetramer with UvrB during the search for lesions.</text>
</comment>
<dbReference type="GO" id="GO:0016887">
    <property type="term" value="F:ATP hydrolysis activity"/>
    <property type="evidence" value="ECO:0007669"/>
    <property type="project" value="InterPro"/>
</dbReference>
<evidence type="ECO:0000313" key="20">
    <source>
        <dbReference type="EMBL" id="RDV01110.1"/>
    </source>
</evidence>
<evidence type="ECO:0000256" key="16">
    <source>
        <dbReference type="ARBA" id="ARBA00039316"/>
    </source>
</evidence>
<accession>A0A371B0P7</accession>
<keyword evidence="7 18" id="KW-0228">DNA excision</keyword>
<dbReference type="Pfam" id="PF17760">
    <property type="entry name" value="UvrA_inter"/>
    <property type="match status" value="1"/>
</dbReference>
<dbReference type="InterPro" id="IPR041552">
    <property type="entry name" value="UvrA_DNA-bd"/>
</dbReference>
<dbReference type="Pfam" id="PF17755">
    <property type="entry name" value="UvrA_DNA-bind"/>
    <property type="match status" value="1"/>
</dbReference>
<evidence type="ECO:0000256" key="14">
    <source>
        <dbReference type="ARBA" id="ARBA00023236"/>
    </source>
</evidence>
<evidence type="ECO:0000256" key="17">
    <source>
        <dbReference type="ARBA" id="ARBA00042156"/>
    </source>
</evidence>
<dbReference type="GO" id="GO:0006289">
    <property type="term" value="P:nucleotide-excision repair"/>
    <property type="evidence" value="ECO:0007669"/>
    <property type="project" value="UniProtKB-UniRule"/>
</dbReference>
<evidence type="ECO:0000313" key="21">
    <source>
        <dbReference type="Proteomes" id="UP000263993"/>
    </source>
</evidence>
<feature type="zinc finger region" description="C4-type" evidence="18">
    <location>
        <begin position="767"/>
        <end position="793"/>
    </location>
</feature>
<dbReference type="RefSeq" id="WP_115518627.1">
    <property type="nucleotide sequence ID" value="NZ_QRGO01000003.1"/>
</dbReference>
<evidence type="ECO:0000256" key="6">
    <source>
        <dbReference type="ARBA" id="ARBA00022763"/>
    </source>
</evidence>
<sequence length="983" mass="108343">MNDRATDKSAKRALDSRQITIRGAREHNLKNVDVVIPRDQLVVFTGLSGSGKSSLAFDTIYAEGQRRYVESLSAYARQFLEMMQKPDVDQIDGLSPAISIEQKTTSKNPRSTVGTVTEIYDYMRLLWARVGIPYSPATGLPIESQTVSQMVDRVLALPEGTRIYVLAPVVRGRKGEYKKELAEYMRKGYQRVKIDGEFHEISEVKPLDKKFTHDIDVVVDRLVVKSDITARLADSLEQCLKLAEGLAVVELADAKATGAAANRGRNATHERLIFSEKFACPVSGFTISEIEPRLFSFNNPFGACPACGGLGVEQHIDAELVIPDRDAKVGKGAIAPWAKSSSPYYTQTLEALGKHYKFTLDTKWKDLGKKTQEAILYGSGEDEIKFVYDDGMRGYTTKKPFEGVITNLERRFKETDSEWAREELGKYFTDTPCAACHGARLKPEALCVKIAGLNISQVTELSVRKAEEWFTDLPKQLNKKQAEIAPRILKEIRDRLRFLNDVGLDYLNLSRASGTLSGGESQRIRLASQIGSGLTGVLYVLDEPSIGLHQRDNARLLDTLKRLRDLGNTVIVVEHDEDAIRIADHVLDIGPGAGIHGGNIIAEGQVEDLIAAPQSWTGKYLSGELNVAVPQRRTPNPRRQIKVVNARGNNLKNVTADIPLGLFTAITGVSGGGKSTLLIDTLYNSVARKLNNASLAPAPHDRIEGLEHIDKIIDIDQSPIGRTPRSNPATYTGAFTPIREWFAGLPEAKARGYEPGRFSFNVKGGRCEACQGDGVIKIEMHFLPDVYVTCDVCKGKRYNRETLEVLFKGKSIADVLDMTVEEALEFFKAVPRVRDVLALLHRVGLDYIHVGQQATTLSGGEAQRIKLAKELSKRSTGRTLYILDEPTTGLHFHDVAKLLEVLHELVEGGNTVVVIEHNLEVIKTADWVIDLGPEGGDGGGEIVAKGTPEDIVKEKRSYTGQYLKPVLAKKDAGPKKKGQKAAE</sequence>
<dbReference type="Gene3D" id="3.30.190.20">
    <property type="match status" value="1"/>
</dbReference>
<dbReference type="OrthoDB" id="9809851at2"/>
<dbReference type="NCBIfam" id="TIGR00630">
    <property type="entry name" value="uvra"/>
    <property type="match status" value="1"/>
</dbReference>
<dbReference type="GO" id="GO:0009432">
    <property type="term" value="P:SOS response"/>
    <property type="evidence" value="ECO:0007669"/>
    <property type="project" value="UniProtKB-UniRule"/>
</dbReference>
<dbReference type="GO" id="GO:0009381">
    <property type="term" value="F:excinuclease ABC activity"/>
    <property type="evidence" value="ECO:0007669"/>
    <property type="project" value="UniProtKB-UniRule"/>
</dbReference>
<dbReference type="GO" id="GO:0003677">
    <property type="term" value="F:DNA binding"/>
    <property type="evidence" value="ECO:0007669"/>
    <property type="project" value="UniProtKB-UniRule"/>
</dbReference>
<evidence type="ECO:0000256" key="3">
    <source>
        <dbReference type="ARBA" id="ARBA00022723"/>
    </source>
</evidence>
<organism evidence="20 21">
    <name type="scientific">Undibacter mobilis</name>
    <dbReference type="NCBI Taxonomy" id="2292256"/>
    <lineage>
        <taxon>Bacteria</taxon>
        <taxon>Pseudomonadati</taxon>
        <taxon>Pseudomonadota</taxon>
        <taxon>Alphaproteobacteria</taxon>
        <taxon>Hyphomicrobiales</taxon>
        <taxon>Nitrobacteraceae</taxon>
        <taxon>Undibacter</taxon>
    </lineage>
</organism>